<reference evidence="2" key="2">
    <citation type="journal article" date="2021" name="Microbiome">
        <title>Successional dynamics and alternative stable states in a saline activated sludge microbial community over 9 years.</title>
        <authorList>
            <person name="Wang Y."/>
            <person name="Ye J."/>
            <person name="Ju F."/>
            <person name="Liu L."/>
            <person name="Boyd J.A."/>
            <person name="Deng Y."/>
            <person name="Parks D.H."/>
            <person name="Jiang X."/>
            <person name="Yin X."/>
            <person name="Woodcroft B.J."/>
            <person name="Tyson G.W."/>
            <person name="Hugenholtz P."/>
            <person name="Polz M.F."/>
            <person name="Zhang T."/>
        </authorList>
    </citation>
    <scope>NUCLEOTIDE SEQUENCE</scope>
    <source>
        <strain evidence="2">HKST-UBA15</strain>
    </source>
</reference>
<accession>A0A955I850</accession>
<name>A0A955I850_9BACT</name>
<keyword evidence="1" id="KW-0812">Transmembrane</keyword>
<keyword evidence="1" id="KW-1133">Transmembrane helix</keyword>
<dbReference type="AlphaFoldDB" id="A0A955I850"/>
<feature type="transmembrane region" description="Helical" evidence="1">
    <location>
        <begin position="6"/>
        <end position="29"/>
    </location>
</feature>
<dbReference type="Proteomes" id="UP000745577">
    <property type="component" value="Unassembled WGS sequence"/>
</dbReference>
<organism evidence="2 3">
    <name type="scientific">Candidatus Dojkabacteria bacterium</name>
    <dbReference type="NCBI Taxonomy" id="2099670"/>
    <lineage>
        <taxon>Bacteria</taxon>
        <taxon>Candidatus Dojkabacteria</taxon>
    </lineage>
</organism>
<evidence type="ECO:0000313" key="3">
    <source>
        <dbReference type="Proteomes" id="UP000745577"/>
    </source>
</evidence>
<feature type="transmembrane region" description="Helical" evidence="1">
    <location>
        <begin position="83"/>
        <end position="107"/>
    </location>
</feature>
<keyword evidence="1" id="KW-0472">Membrane</keyword>
<comment type="caution">
    <text evidence="2">The sequence shown here is derived from an EMBL/GenBank/DDBJ whole genome shotgun (WGS) entry which is preliminary data.</text>
</comment>
<reference evidence="2" key="1">
    <citation type="submission" date="2020-04" db="EMBL/GenBank/DDBJ databases">
        <authorList>
            <person name="Zhang T."/>
        </authorList>
    </citation>
    <scope>NUCLEOTIDE SEQUENCE</scope>
    <source>
        <strain evidence="2">HKST-UBA15</strain>
    </source>
</reference>
<dbReference type="EMBL" id="JAGQLL010000092">
    <property type="protein sequence ID" value="MCA9380580.1"/>
    <property type="molecule type" value="Genomic_DNA"/>
</dbReference>
<sequence>MFDVDTFGSSLVVIAIVFMALFDGILYFLFKVRLAHSRRNIIGIILGTLLLLSFSLIYERENESGEVIRGWPVGYLVGGNIDYFKLICGLLFYSLFVLDGFTIIKIFRMKVFKKKR</sequence>
<evidence type="ECO:0000313" key="2">
    <source>
        <dbReference type="EMBL" id="MCA9380580.1"/>
    </source>
</evidence>
<protein>
    <submittedName>
        <fullName evidence="2">Uncharacterized protein</fullName>
    </submittedName>
</protein>
<feature type="transmembrane region" description="Helical" evidence="1">
    <location>
        <begin position="41"/>
        <end position="58"/>
    </location>
</feature>
<gene>
    <name evidence="2" type="ORF">KC675_05365</name>
</gene>
<evidence type="ECO:0000256" key="1">
    <source>
        <dbReference type="SAM" id="Phobius"/>
    </source>
</evidence>
<proteinExistence type="predicted"/>